<keyword evidence="2" id="KW-0808">Transferase</keyword>
<dbReference type="CDD" id="cd02440">
    <property type="entry name" value="AdoMet_MTases"/>
    <property type="match status" value="1"/>
</dbReference>
<dbReference type="Gene3D" id="3.40.50.150">
    <property type="entry name" value="Vaccinia Virus protein VP39"/>
    <property type="match status" value="1"/>
</dbReference>
<dbReference type="Pfam" id="PF13649">
    <property type="entry name" value="Methyltransf_25"/>
    <property type="match status" value="1"/>
</dbReference>
<dbReference type="GO" id="GO:0032259">
    <property type="term" value="P:methylation"/>
    <property type="evidence" value="ECO:0007669"/>
    <property type="project" value="UniProtKB-KW"/>
</dbReference>
<keyword evidence="2" id="KW-0489">Methyltransferase</keyword>
<feature type="domain" description="Methyltransferase" evidence="1">
    <location>
        <begin position="38"/>
        <end position="130"/>
    </location>
</feature>
<comment type="caution">
    <text evidence="2">The sequence shown here is derived from an EMBL/GenBank/DDBJ whole genome shotgun (WGS) entry which is preliminary data.</text>
</comment>
<proteinExistence type="predicted"/>
<dbReference type="OrthoDB" id="9811589at2"/>
<dbReference type="PANTHER" id="PTHR43591">
    <property type="entry name" value="METHYLTRANSFERASE"/>
    <property type="match status" value="1"/>
</dbReference>
<dbReference type="AlphaFoldDB" id="A0A3E0I4X4"/>
<keyword evidence="3" id="KW-1185">Reference proteome</keyword>
<dbReference type="InterPro" id="IPR029063">
    <property type="entry name" value="SAM-dependent_MTases_sf"/>
</dbReference>
<dbReference type="EMBL" id="QUNO01000002">
    <property type="protein sequence ID" value="REH53814.1"/>
    <property type="molecule type" value="Genomic_DNA"/>
</dbReference>
<dbReference type="Proteomes" id="UP000256269">
    <property type="component" value="Unassembled WGS sequence"/>
</dbReference>
<dbReference type="GO" id="GO:0008168">
    <property type="term" value="F:methyltransferase activity"/>
    <property type="evidence" value="ECO:0007669"/>
    <property type="project" value="UniProtKB-KW"/>
</dbReference>
<dbReference type="InterPro" id="IPR041698">
    <property type="entry name" value="Methyltransf_25"/>
</dbReference>
<evidence type="ECO:0000313" key="3">
    <source>
        <dbReference type="Proteomes" id="UP000256269"/>
    </source>
</evidence>
<dbReference type="SUPFAM" id="SSF53335">
    <property type="entry name" value="S-adenosyl-L-methionine-dependent methyltransferases"/>
    <property type="match status" value="1"/>
</dbReference>
<sequence>MADEGFTHPRLAAFYDVQEGDRSDLDPYLAAAAEARSVLDIGCGTGVLALMLADRGVEVTGVDPAEASLDVARAKPGAERVRWIHGDARDLPPMQVDLAVMTANVAQAIVDPADWSATLAHAHEALRPGGVLMFETRVPARKGWLGWNRENTFQERDGVQAWADLLAVDGPLVSFRSTWIFPDGERLTSDSTLRFRERDEVEADLRAHGFAVTDVRDAPDRPGREYVFLATKLTAR</sequence>
<evidence type="ECO:0000313" key="2">
    <source>
        <dbReference type="EMBL" id="REH53814.1"/>
    </source>
</evidence>
<organism evidence="2 3">
    <name type="scientific">Kutzneria buriramensis</name>
    <dbReference type="NCBI Taxonomy" id="1045776"/>
    <lineage>
        <taxon>Bacteria</taxon>
        <taxon>Bacillati</taxon>
        <taxon>Actinomycetota</taxon>
        <taxon>Actinomycetes</taxon>
        <taxon>Pseudonocardiales</taxon>
        <taxon>Pseudonocardiaceae</taxon>
        <taxon>Kutzneria</taxon>
    </lineage>
</organism>
<reference evidence="2 3" key="1">
    <citation type="submission" date="2018-08" db="EMBL/GenBank/DDBJ databases">
        <title>Genomic Encyclopedia of Archaeal and Bacterial Type Strains, Phase II (KMG-II): from individual species to whole genera.</title>
        <authorList>
            <person name="Goeker M."/>
        </authorList>
    </citation>
    <scope>NUCLEOTIDE SEQUENCE [LARGE SCALE GENOMIC DNA]</scope>
    <source>
        <strain evidence="2 3">DSM 45791</strain>
    </source>
</reference>
<evidence type="ECO:0000259" key="1">
    <source>
        <dbReference type="Pfam" id="PF13649"/>
    </source>
</evidence>
<accession>A0A3E0I4X4</accession>
<gene>
    <name evidence="2" type="ORF">BCF44_10235</name>
</gene>
<protein>
    <submittedName>
        <fullName evidence="2">Methyltransferase family protein</fullName>
    </submittedName>
</protein>
<name>A0A3E0I4X4_9PSEU</name>
<dbReference type="RefSeq" id="WP_116172944.1">
    <property type="nucleotide sequence ID" value="NZ_CP144375.1"/>
</dbReference>
<dbReference type="PANTHER" id="PTHR43591:SF110">
    <property type="entry name" value="RHODANESE DOMAIN-CONTAINING PROTEIN"/>
    <property type="match status" value="1"/>
</dbReference>